<comment type="caution">
    <text evidence="2">The sequence shown here is derived from an EMBL/GenBank/DDBJ whole genome shotgun (WGS) entry which is preliminary data.</text>
</comment>
<proteinExistence type="predicted"/>
<name>A0ABT4LL43_9PROT</name>
<evidence type="ECO:0000313" key="2">
    <source>
        <dbReference type="EMBL" id="MCZ4281830.1"/>
    </source>
</evidence>
<feature type="chain" id="PRO_5045485669" evidence="1">
    <location>
        <begin position="23"/>
        <end position="162"/>
    </location>
</feature>
<organism evidence="2 3">
    <name type="scientific">Kiloniella laminariae</name>
    <dbReference type="NCBI Taxonomy" id="454162"/>
    <lineage>
        <taxon>Bacteria</taxon>
        <taxon>Pseudomonadati</taxon>
        <taxon>Pseudomonadota</taxon>
        <taxon>Alphaproteobacteria</taxon>
        <taxon>Rhodospirillales</taxon>
        <taxon>Kiloniellaceae</taxon>
        <taxon>Kiloniella</taxon>
    </lineage>
</organism>
<dbReference type="InterPro" id="IPR007410">
    <property type="entry name" value="LpqE-like"/>
</dbReference>
<dbReference type="RefSeq" id="WP_269423984.1">
    <property type="nucleotide sequence ID" value="NZ_JAPWGY010000004.1"/>
</dbReference>
<dbReference type="Pfam" id="PF04314">
    <property type="entry name" value="PCuAC"/>
    <property type="match status" value="1"/>
</dbReference>
<evidence type="ECO:0000313" key="3">
    <source>
        <dbReference type="Proteomes" id="UP001069802"/>
    </source>
</evidence>
<feature type="signal peptide" evidence="1">
    <location>
        <begin position="1"/>
        <end position="22"/>
    </location>
</feature>
<dbReference type="InterPro" id="IPR036182">
    <property type="entry name" value="PCuAC_sf"/>
</dbReference>
<dbReference type="Proteomes" id="UP001069802">
    <property type="component" value="Unassembled WGS sequence"/>
</dbReference>
<dbReference type="EMBL" id="JAPWGY010000004">
    <property type="protein sequence ID" value="MCZ4281830.1"/>
    <property type="molecule type" value="Genomic_DNA"/>
</dbReference>
<evidence type="ECO:0000256" key="1">
    <source>
        <dbReference type="SAM" id="SignalP"/>
    </source>
</evidence>
<dbReference type="PANTHER" id="PTHR36302:SF1">
    <property type="entry name" value="COPPER CHAPERONE PCU(A)C"/>
    <property type="match status" value="1"/>
</dbReference>
<sequence>MKKLLSGFWALAILSLSSLVSAQDYHAGDIMIKHPWARATIGQVKNGAAFLELNNMGAEDDTLISAEGNAAKRIELHTHIMTDGVMKMRQVEGGVVIKGNDTTELKPGGFHIMMMGLTAPLKEGDTFPLTLTFEKAGKVDIEVTVQKAGDMDKQSDSDHSSH</sequence>
<dbReference type="SUPFAM" id="SSF110087">
    <property type="entry name" value="DR1885-like metal-binding protein"/>
    <property type="match status" value="1"/>
</dbReference>
<reference evidence="2" key="1">
    <citation type="submission" date="2022-12" db="EMBL/GenBank/DDBJ databases">
        <title>Bacterial isolates from different developmental stages of Nematostella vectensis.</title>
        <authorList>
            <person name="Fraune S."/>
        </authorList>
    </citation>
    <scope>NUCLEOTIDE SEQUENCE</scope>
    <source>
        <strain evidence="2">G21630-S1</strain>
    </source>
</reference>
<dbReference type="Gene3D" id="2.60.40.1890">
    <property type="entry name" value="PCu(A)C copper chaperone"/>
    <property type="match status" value="1"/>
</dbReference>
<gene>
    <name evidence="2" type="ORF">O4H49_13650</name>
</gene>
<keyword evidence="3" id="KW-1185">Reference proteome</keyword>
<keyword evidence="1" id="KW-0732">Signal</keyword>
<dbReference type="InterPro" id="IPR058248">
    <property type="entry name" value="Lxx211020-like"/>
</dbReference>
<accession>A0ABT4LL43</accession>
<dbReference type="PANTHER" id="PTHR36302">
    <property type="entry name" value="BLR7088 PROTEIN"/>
    <property type="match status" value="1"/>
</dbReference>
<protein>
    <submittedName>
        <fullName evidence="2">Copper chaperone PCu(A)C</fullName>
    </submittedName>
</protein>